<dbReference type="InterPro" id="IPR020845">
    <property type="entry name" value="AMP-binding_CS"/>
</dbReference>
<feature type="region of interest" description="Disordered" evidence="1">
    <location>
        <begin position="198"/>
        <end position="229"/>
    </location>
</feature>
<dbReference type="PROSITE" id="PS00455">
    <property type="entry name" value="AMP_BINDING"/>
    <property type="match status" value="1"/>
</dbReference>
<dbReference type="Proteomes" id="UP000034680">
    <property type="component" value="Unassembled WGS sequence"/>
</dbReference>
<dbReference type="Pfam" id="PF13193">
    <property type="entry name" value="AMP-binding_C"/>
    <property type="match status" value="1"/>
</dbReference>
<dbReference type="Pfam" id="PF00501">
    <property type="entry name" value="AMP-binding"/>
    <property type="match status" value="1"/>
</dbReference>
<keyword evidence="5" id="KW-1185">Reference proteome</keyword>
<dbReference type="InterPro" id="IPR000873">
    <property type="entry name" value="AMP-dep_synth/lig_dom"/>
</dbReference>
<dbReference type="InterPro" id="IPR045851">
    <property type="entry name" value="AMP-bd_C_sf"/>
</dbReference>
<dbReference type="AlphaFoldDB" id="A0A0G2F669"/>
<evidence type="ECO:0000259" key="2">
    <source>
        <dbReference type="Pfam" id="PF00501"/>
    </source>
</evidence>
<evidence type="ECO:0000313" key="5">
    <source>
        <dbReference type="Proteomes" id="UP000034680"/>
    </source>
</evidence>
<evidence type="ECO:0000256" key="1">
    <source>
        <dbReference type="SAM" id="MobiDB-lite"/>
    </source>
</evidence>
<proteinExistence type="predicted"/>
<feature type="domain" description="AMP-binding enzyme C-terminal" evidence="3">
    <location>
        <begin position="540"/>
        <end position="627"/>
    </location>
</feature>
<sequence length="656" mass="69618">MSQSSDTVALSGSPPGQYPRSNIFDFVFGNPFSQQSEFVPASQRLPHIDDSRPIFVDNKNDRTLTFGKARDDALTVAANLRGLGLDPDQINALPPTATCARPELAPVVLIQLPNCLAFAPILFGTFASGLTASLASPALTATEIGWILQNARPRAVITAKACLGAMREALKAQEDTAFFAKVPVFTVDVAGDAYLSGAAPAQASPPSPAQEQEQEQDWSALLRGPPSPARSYQLSAASAPNRTAVILWSSGTSGRSKGVLISHGALVFATASIWYDADFHRPGLRQSWLGYVPFYHVFGLCNIFLLAPCVGAACHVMSAFSLDAMLAATARRRVTYLHMAPPVAVMLAKAVVVDKYVREGGFKSVVAGVTGGAPLGHEVVLEVYRRLGFRVKMGYGLSETCNTSLQRGVSEADMHAGAGDSGRPHYGVELLIAADGQDFDKGRPTVPGKIGAPGEILIRSPSLMSAYLPIGGVVAAAATAAGPGPRAPQPDMSVTAEALTADGWFRTGDVGFLDARGAIHITDRLKELIKVRAYQVAPAELEAVLCSSEAVADAGVIGVYDSSQATEWPRAYVVPRDPELVRAGDRAGLQRLAAELRALVEKRTARYKWLVGGIVFADAIPKSPSGKILRRVIKDGGVKGGIEFSVYEKKKRDSKL</sequence>
<dbReference type="InterPro" id="IPR025110">
    <property type="entry name" value="AMP-bd_C"/>
</dbReference>
<gene>
    <name evidence="4" type="ORF">UCDDA912_g09846</name>
</gene>
<evidence type="ECO:0000259" key="3">
    <source>
        <dbReference type="Pfam" id="PF13193"/>
    </source>
</evidence>
<dbReference type="PANTHER" id="PTHR24096:SF295">
    <property type="entry name" value="ACETYL-COA SYNTHETASE-LIKE PROTEIN"/>
    <property type="match status" value="1"/>
</dbReference>
<organism evidence="4 5">
    <name type="scientific">Diaporthe ampelina</name>
    <dbReference type="NCBI Taxonomy" id="1214573"/>
    <lineage>
        <taxon>Eukaryota</taxon>
        <taxon>Fungi</taxon>
        <taxon>Dikarya</taxon>
        <taxon>Ascomycota</taxon>
        <taxon>Pezizomycotina</taxon>
        <taxon>Sordariomycetes</taxon>
        <taxon>Sordariomycetidae</taxon>
        <taxon>Diaporthales</taxon>
        <taxon>Diaporthaceae</taxon>
        <taxon>Diaporthe</taxon>
    </lineage>
</organism>
<dbReference type="Gene3D" id="3.30.300.30">
    <property type="match status" value="1"/>
</dbReference>
<evidence type="ECO:0000313" key="4">
    <source>
        <dbReference type="EMBL" id="KKY30222.1"/>
    </source>
</evidence>
<accession>A0A0G2F669</accession>
<reference evidence="4 5" key="1">
    <citation type="submission" date="2015-05" db="EMBL/GenBank/DDBJ databases">
        <title>Distinctive expansion of gene families associated with plant cell wall degradation and secondary metabolism in the genomes of grapevine trunk pathogens.</title>
        <authorList>
            <person name="Lawrence D.P."/>
            <person name="Travadon R."/>
            <person name="Rolshausen P.E."/>
            <person name="Baumgartner K."/>
        </authorList>
    </citation>
    <scope>NUCLEOTIDE SEQUENCE [LARGE SCALE GENOMIC DNA]</scope>
    <source>
        <strain evidence="4">DA912</strain>
    </source>
</reference>
<reference evidence="4 5" key="2">
    <citation type="submission" date="2015-05" db="EMBL/GenBank/DDBJ databases">
        <authorList>
            <person name="Morales-Cruz A."/>
            <person name="Amrine K.C."/>
            <person name="Cantu D."/>
        </authorList>
    </citation>
    <scope>NUCLEOTIDE SEQUENCE [LARGE SCALE GENOMIC DNA]</scope>
    <source>
        <strain evidence="4">DA912</strain>
    </source>
</reference>
<dbReference type="Gene3D" id="3.40.50.12780">
    <property type="entry name" value="N-terminal domain of ligase-like"/>
    <property type="match status" value="1"/>
</dbReference>
<dbReference type="SUPFAM" id="SSF56801">
    <property type="entry name" value="Acetyl-CoA synthetase-like"/>
    <property type="match status" value="1"/>
</dbReference>
<dbReference type="GO" id="GO:0019748">
    <property type="term" value="P:secondary metabolic process"/>
    <property type="evidence" value="ECO:0007669"/>
    <property type="project" value="TreeGrafter"/>
</dbReference>
<protein>
    <submittedName>
        <fullName evidence="4">Putative acetylsynthetase-like protein</fullName>
    </submittedName>
</protein>
<dbReference type="OrthoDB" id="6509636at2759"/>
<dbReference type="EMBL" id="LCUC01000516">
    <property type="protein sequence ID" value="KKY30222.1"/>
    <property type="molecule type" value="Genomic_DNA"/>
</dbReference>
<dbReference type="PANTHER" id="PTHR24096">
    <property type="entry name" value="LONG-CHAIN-FATTY-ACID--COA LIGASE"/>
    <property type="match status" value="1"/>
</dbReference>
<dbReference type="STRING" id="1214573.A0A0G2F669"/>
<name>A0A0G2F669_9PEZI</name>
<dbReference type="InterPro" id="IPR042099">
    <property type="entry name" value="ANL_N_sf"/>
</dbReference>
<dbReference type="GO" id="GO:0016405">
    <property type="term" value="F:CoA-ligase activity"/>
    <property type="evidence" value="ECO:0007669"/>
    <property type="project" value="TreeGrafter"/>
</dbReference>
<comment type="caution">
    <text evidence="4">The sequence shown here is derived from an EMBL/GenBank/DDBJ whole genome shotgun (WGS) entry which is preliminary data.</text>
</comment>
<feature type="domain" description="AMP-dependent synthetase/ligase" evidence="2">
    <location>
        <begin position="52"/>
        <end position="468"/>
    </location>
</feature>